<reference evidence="2" key="1">
    <citation type="journal article" date="2007" name="Nature">
        <title>The grapevine genome sequence suggests ancestral hexaploidization in major angiosperm phyla.</title>
        <authorList>
            <consortium name="The French-Italian Public Consortium for Grapevine Genome Characterization."/>
            <person name="Jaillon O."/>
            <person name="Aury J.-M."/>
            <person name="Noel B."/>
            <person name="Policriti A."/>
            <person name="Clepet C."/>
            <person name="Casagrande A."/>
            <person name="Choisne N."/>
            <person name="Aubourg S."/>
            <person name="Vitulo N."/>
            <person name="Jubin C."/>
            <person name="Vezzi A."/>
            <person name="Legeai F."/>
            <person name="Hugueney P."/>
            <person name="Dasilva C."/>
            <person name="Horner D."/>
            <person name="Mica E."/>
            <person name="Jublot D."/>
            <person name="Poulain J."/>
            <person name="Bruyere C."/>
            <person name="Billault A."/>
            <person name="Segurens B."/>
            <person name="Gouyvenoux M."/>
            <person name="Ugarte E."/>
            <person name="Cattonaro F."/>
            <person name="Anthouard V."/>
            <person name="Vico V."/>
            <person name="Del Fabbro C."/>
            <person name="Alaux M."/>
            <person name="Di Gaspero G."/>
            <person name="Dumas V."/>
            <person name="Felice N."/>
            <person name="Paillard S."/>
            <person name="Juman I."/>
            <person name="Moroldo M."/>
            <person name="Scalabrin S."/>
            <person name="Canaguier A."/>
            <person name="Le Clainche I."/>
            <person name="Malacrida G."/>
            <person name="Durand E."/>
            <person name="Pesole G."/>
            <person name="Laucou V."/>
            <person name="Chatelet P."/>
            <person name="Merdinoglu D."/>
            <person name="Delledonne M."/>
            <person name="Pezzotti M."/>
            <person name="Lecharny A."/>
            <person name="Scarpelli C."/>
            <person name="Artiguenave F."/>
            <person name="Pe M.E."/>
            <person name="Valle G."/>
            <person name="Morgante M."/>
            <person name="Caboche M."/>
            <person name="Adam-Blondon A.-F."/>
            <person name="Weissenbach J."/>
            <person name="Quetier F."/>
            <person name="Wincker P."/>
        </authorList>
    </citation>
    <scope>NUCLEOTIDE SEQUENCE [LARGE SCALE GENOMIC DNA]</scope>
    <source>
        <strain evidence="2">cv. Pinot noir / PN40024</strain>
    </source>
</reference>
<name>D7SUL8_VITVI</name>
<evidence type="ECO:0000313" key="2">
    <source>
        <dbReference type="Proteomes" id="UP000009183"/>
    </source>
</evidence>
<sequence>MVSLPKKTNMSTQLDNLLAQLNYYGKQNSVFLIQLV</sequence>
<dbReference type="Proteomes" id="UP000009183">
    <property type="component" value="Chromosome 4"/>
</dbReference>
<dbReference type="InParanoid" id="D7SUL8"/>
<protein>
    <submittedName>
        <fullName evidence="1">Uncharacterized protein</fullName>
    </submittedName>
</protein>
<dbReference type="PaxDb" id="29760-VIT_04s0008g04680.t01"/>
<proteinExistence type="predicted"/>
<accession>D7SUL8</accession>
<organism evidence="1 2">
    <name type="scientific">Vitis vinifera</name>
    <name type="common">Grape</name>
    <dbReference type="NCBI Taxonomy" id="29760"/>
    <lineage>
        <taxon>Eukaryota</taxon>
        <taxon>Viridiplantae</taxon>
        <taxon>Streptophyta</taxon>
        <taxon>Embryophyta</taxon>
        <taxon>Tracheophyta</taxon>
        <taxon>Spermatophyta</taxon>
        <taxon>Magnoliopsida</taxon>
        <taxon>eudicotyledons</taxon>
        <taxon>Gunneridae</taxon>
        <taxon>Pentapetalae</taxon>
        <taxon>rosids</taxon>
        <taxon>Vitales</taxon>
        <taxon>Vitaceae</taxon>
        <taxon>Viteae</taxon>
        <taxon>Vitis</taxon>
    </lineage>
</organism>
<keyword evidence="2" id="KW-1185">Reference proteome</keyword>
<dbReference type="HOGENOM" id="CLU_3360736_0_0_1"/>
<dbReference type="EMBL" id="FN595231">
    <property type="protein sequence ID" value="CBI20967.3"/>
    <property type="molecule type" value="Genomic_DNA"/>
</dbReference>
<evidence type="ECO:0000313" key="1">
    <source>
        <dbReference type="EMBL" id="CBI20967.3"/>
    </source>
</evidence>
<dbReference type="AlphaFoldDB" id="D7SUL8"/>
<gene>
    <name evidence="1" type="ordered locus">VIT_04s0008g04680</name>
</gene>